<gene>
    <name evidence="3" type="ORF">SSLN_LOCUS12909</name>
</gene>
<evidence type="ECO:0000256" key="2">
    <source>
        <dbReference type="SAM" id="Phobius"/>
    </source>
</evidence>
<evidence type="ECO:0000313" key="5">
    <source>
        <dbReference type="WBParaSite" id="SSLN_0001340701-mRNA-1"/>
    </source>
</evidence>
<keyword evidence="2" id="KW-0472">Membrane</keyword>
<reference evidence="3 4" key="2">
    <citation type="submission" date="2018-11" db="EMBL/GenBank/DDBJ databases">
        <authorList>
            <consortium name="Pathogen Informatics"/>
        </authorList>
    </citation>
    <scope>NUCLEOTIDE SEQUENCE [LARGE SCALE GENOMIC DNA]</scope>
    <source>
        <strain evidence="3 4">NST_G2</strain>
    </source>
</reference>
<dbReference type="WBParaSite" id="SSLN_0001340701-mRNA-1">
    <property type="protein sequence ID" value="SSLN_0001340701-mRNA-1"/>
    <property type="gene ID" value="SSLN_0001340701"/>
</dbReference>
<feature type="transmembrane region" description="Helical" evidence="2">
    <location>
        <begin position="150"/>
        <end position="175"/>
    </location>
</feature>
<protein>
    <submittedName>
        <fullName evidence="5">Protein amnionless</fullName>
    </submittedName>
</protein>
<keyword evidence="2" id="KW-1133">Transmembrane helix</keyword>
<evidence type="ECO:0000313" key="4">
    <source>
        <dbReference type="Proteomes" id="UP000275846"/>
    </source>
</evidence>
<name>A0A183T8W1_SCHSO</name>
<dbReference type="OrthoDB" id="6276435at2759"/>
<keyword evidence="2" id="KW-0812">Transmembrane</keyword>
<dbReference type="EMBL" id="UYSU01037635">
    <property type="protein sequence ID" value="VDL99294.1"/>
    <property type="molecule type" value="Genomic_DNA"/>
</dbReference>
<sequence>MSSNLLPRLWCSWSRWGPCSLQPCHSGVFLPSARLAESARVAASPNDSVLCVLPGPTRSLNNLAVYQITPSGLRELEDLHFSIRRQRECACSTFNILKMLLMPPCTAYSVEYDCRPCKPGKNVYATPTSPKPLPMCSDVEGAVVGPTGHLYAILGGALGALAFIALLICLIRFILVEIRSGRGPGGRRGRRSVDDGVASGLDPTTGGDRTGAGAPMLGIPVAYRFGA</sequence>
<evidence type="ECO:0000313" key="3">
    <source>
        <dbReference type="EMBL" id="VDL99294.1"/>
    </source>
</evidence>
<organism evidence="5">
    <name type="scientific">Schistocephalus solidus</name>
    <name type="common">Tapeworm</name>
    <dbReference type="NCBI Taxonomy" id="70667"/>
    <lineage>
        <taxon>Eukaryota</taxon>
        <taxon>Metazoa</taxon>
        <taxon>Spiralia</taxon>
        <taxon>Lophotrochozoa</taxon>
        <taxon>Platyhelminthes</taxon>
        <taxon>Cestoda</taxon>
        <taxon>Eucestoda</taxon>
        <taxon>Diphyllobothriidea</taxon>
        <taxon>Diphyllobothriidae</taxon>
        <taxon>Schistocephalus</taxon>
    </lineage>
</organism>
<dbReference type="Proteomes" id="UP000275846">
    <property type="component" value="Unassembled WGS sequence"/>
</dbReference>
<accession>A0A183T8W1</accession>
<feature type="region of interest" description="Disordered" evidence="1">
    <location>
        <begin position="182"/>
        <end position="213"/>
    </location>
</feature>
<proteinExistence type="predicted"/>
<keyword evidence="4" id="KW-1185">Reference proteome</keyword>
<reference evidence="5" key="1">
    <citation type="submission" date="2016-06" db="UniProtKB">
        <authorList>
            <consortium name="WormBaseParasite"/>
        </authorList>
    </citation>
    <scope>IDENTIFICATION</scope>
</reference>
<evidence type="ECO:0000256" key="1">
    <source>
        <dbReference type="SAM" id="MobiDB-lite"/>
    </source>
</evidence>
<dbReference type="AlphaFoldDB" id="A0A183T8W1"/>